<accession>A0A841JGW2</accession>
<keyword evidence="2" id="KW-0255">Endonuclease</keyword>
<evidence type="ECO:0000256" key="1">
    <source>
        <dbReference type="SAM" id="Phobius"/>
    </source>
</evidence>
<sequence length="124" mass="14492">MESSIVGALVVILITVLIFFVLRVLVLWYWKVDVIVDKLEAIASASQYTADDRRKQHRINYYIGIASKDNQLAYISLMNIIIDDILKPGLNETTRKELYNKNRERFQPVFDNLGYAFPEYELLF</sequence>
<comment type="caution">
    <text evidence="2">The sequence shown here is derived from an EMBL/GenBank/DDBJ whole genome shotgun (WGS) entry which is preliminary data.</text>
</comment>
<dbReference type="AlphaFoldDB" id="A0A841JGW2"/>
<keyword evidence="1" id="KW-0472">Membrane</keyword>
<evidence type="ECO:0000313" key="2">
    <source>
        <dbReference type="EMBL" id="MBB6130399.1"/>
    </source>
</evidence>
<keyword evidence="2" id="KW-0540">Nuclease</keyword>
<dbReference type="GO" id="GO:0004519">
    <property type="term" value="F:endonuclease activity"/>
    <property type="evidence" value="ECO:0007669"/>
    <property type="project" value="UniProtKB-KW"/>
</dbReference>
<dbReference type="Proteomes" id="UP000548326">
    <property type="component" value="Unassembled WGS sequence"/>
</dbReference>
<gene>
    <name evidence="2" type="ORF">HDF22_004539</name>
</gene>
<reference evidence="2 3" key="1">
    <citation type="submission" date="2020-08" db="EMBL/GenBank/DDBJ databases">
        <title>Genomic Encyclopedia of Type Strains, Phase IV (KMG-V): Genome sequencing to study the core and pangenomes of soil and plant-associated prokaryotes.</title>
        <authorList>
            <person name="Whitman W."/>
        </authorList>
    </citation>
    <scope>NUCLEOTIDE SEQUENCE [LARGE SCALE GENOMIC DNA]</scope>
    <source>
        <strain evidence="2 3">MP601</strain>
    </source>
</reference>
<keyword evidence="1" id="KW-0812">Transmembrane</keyword>
<dbReference type="EMBL" id="JACHCA010000014">
    <property type="protein sequence ID" value="MBB6130399.1"/>
    <property type="molecule type" value="Genomic_DNA"/>
</dbReference>
<dbReference type="RefSeq" id="WP_183589209.1">
    <property type="nucleotide sequence ID" value="NZ_JACHCA010000014.1"/>
</dbReference>
<evidence type="ECO:0000313" key="3">
    <source>
        <dbReference type="Proteomes" id="UP000548326"/>
    </source>
</evidence>
<protein>
    <submittedName>
        <fullName evidence="2">Putative Holliday junction resolvase-like endonuclease</fullName>
    </submittedName>
</protein>
<keyword evidence="2" id="KW-0378">Hydrolase</keyword>
<keyword evidence="1" id="KW-1133">Transmembrane helix</keyword>
<organism evidence="2 3">
    <name type="scientific">Mucilaginibacter lappiensis</name>
    <dbReference type="NCBI Taxonomy" id="354630"/>
    <lineage>
        <taxon>Bacteria</taxon>
        <taxon>Pseudomonadati</taxon>
        <taxon>Bacteroidota</taxon>
        <taxon>Sphingobacteriia</taxon>
        <taxon>Sphingobacteriales</taxon>
        <taxon>Sphingobacteriaceae</taxon>
        <taxon>Mucilaginibacter</taxon>
    </lineage>
</organism>
<proteinExistence type="predicted"/>
<name>A0A841JGW2_9SPHI</name>
<feature type="transmembrane region" description="Helical" evidence="1">
    <location>
        <begin position="6"/>
        <end position="30"/>
    </location>
</feature>